<feature type="binding site" evidence="21">
    <location>
        <position position="246"/>
    </location>
    <ligand>
        <name>Mg(2+)</name>
        <dbReference type="ChEBI" id="CHEBI:18420"/>
    </ligand>
</feature>
<dbReference type="GO" id="GO:0006559">
    <property type="term" value="P:L-phenylalanine catabolic process"/>
    <property type="evidence" value="ECO:0007669"/>
    <property type="project" value="UniProtKB-UniPathway"/>
</dbReference>
<accession>A0A8H7EFT1</accession>
<feature type="binding site" evidence="21">
    <location>
        <position position="212"/>
    </location>
    <ligand>
        <name>Ca(2+)</name>
        <dbReference type="ChEBI" id="CHEBI:29108"/>
    </ligand>
</feature>
<dbReference type="EC" id="3.7.1.2" evidence="6"/>
<dbReference type="Pfam" id="PF01557">
    <property type="entry name" value="FAA_hydrolase"/>
    <property type="match status" value="1"/>
</dbReference>
<dbReference type="Pfam" id="PF09298">
    <property type="entry name" value="FAA_hydrolase_N"/>
    <property type="match status" value="1"/>
</dbReference>
<evidence type="ECO:0000256" key="1">
    <source>
        <dbReference type="ARBA" id="ARBA00001913"/>
    </source>
</evidence>
<evidence type="ECO:0000256" key="8">
    <source>
        <dbReference type="ARBA" id="ARBA00022723"/>
    </source>
</evidence>
<feature type="binding site" evidence="20">
    <location>
        <position position="253"/>
    </location>
    <ligand>
        <name>substrate</name>
    </ligand>
</feature>
<feature type="binding site" evidence="21">
    <location>
        <position position="266"/>
    </location>
    <ligand>
        <name>Mg(2+)</name>
        <dbReference type="ChEBI" id="CHEBI:18420"/>
    </ligand>
</feature>
<evidence type="ECO:0000313" key="25">
    <source>
        <dbReference type="Proteomes" id="UP000596902"/>
    </source>
</evidence>
<feature type="binding site" evidence="20">
    <location>
        <position position="363"/>
    </location>
    <ligand>
        <name>substrate</name>
    </ligand>
</feature>
<feature type="active site" description="Proton acceptor" evidence="19">
    <location>
        <position position="143"/>
    </location>
</feature>
<dbReference type="NCBIfam" id="TIGR01266">
    <property type="entry name" value="fum_ac_acetase"/>
    <property type="match status" value="1"/>
</dbReference>
<keyword evidence="11 21" id="KW-0460">Magnesium</keyword>
<feature type="binding site" evidence="20">
    <location>
        <position position="257"/>
    </location>
    <ligand>
        <name>substrate</name>
    </ligand>
</feature>
<feature type="domain" description="Fumarylacetoacetase-like C-terminal" evidence="22">
    <location>
        <begin position="159"/>
        <end position="407"/>
    </location>
</feature>
<keyword evidence="9" id="KW-0378">Hydrolase</keyword>
<feature type="binding site" evidence="21">
    <location>
        <position position="270"/>
    </location>
    <ligand>
        <name>Mg(2+)</name>
        <dbReference type="ChEBI" id="CHEBI:18420"/>
    </ligand>
</feature>
<dbReference type="Proteomes" id="UP000596902">
    <property type="component" value="Unassembled WGS sequence"/>
</dbReference>
<dbReference type="InterPro" id="IPR002401">
    <property type="entry name" value="Cyt_P450_E_grp-I"/>
</dbReference>
<evidence type="ECO:0000256" key="18">
    <source>
        <dbReference type="PIRSR" id="PIRSR602401-1"/>
    </source>
</evidence>
<dbReference type="CDD" id="cd11066">
    <property type="entry name" value="CYP_PhacA-like"/>
    <property type="match status" value="1"/>
</dbReference>
<dbReference type="GO" id="GO:0006572">
    <property type="term" value="P:L-tyrosine catabolic process"/>
    <property type="evidence" value="ECO:0007669"/>
    <property type="project" value="UniProtKB-KW"/>
</dbReference>
<evidence type="ECO:0000259" key="22">
    <source>
        <dbReference type="Pfam" id="PF01557"/>
    </source>
</evidence>
<dbReference type="Gene3D" id="1.10.630.10">
    <property type="entry name" value="Cytochrome P450"/>
    <property type="match status" value="1"/>
</dbReference>
<evidence type="ECO:0000256" key="7">
    <source>
        <dbReference type="ARBA" id="ARBA00022617"/>
    </source>
</evidence>
<feature type="binding site" evidence="21">
    <location>
        <position position="136"/>
    </location>
    <ligand>
        <name>Ca(2+)</name>
        <dbReference type="ChEBI" id="CHEBI:29108"/>
    </ligand>
</feature>
<dbReference type="PRINTS" id="PR00463">
    <property type="entry name" value="EP450I"/>
</dbReference>
<keyword evidence="14 18" id="KW-0408">Iron</keyword>
<dbReference type="PANTHER" id="PTHR43069:SF2">
    <property type="entry name" value="FUMARYLACETOACETASE"/>
    <property type="match status" value="1"/>
</dbReference>
<evidence type="ECO:0000256" key="6">
    <source>
        <dbReference type="ARBA" id="ARBA00012094"/>
    </source>
</evidence>
<dbReference type="FunFam" id="3.90.850.10:FF:000009">
    <property type="entry name" value="Fumarylacetoacetase"/>
    <property type="match status" value="1"/>
</dbReference>
<proteinExistence type="inferred from homology"/>
<dbReference type="SUPFAM" id="SSF56529">
    <property type="entry name" value="FAH"/>
    <property type="match status" value="1"/>
</dbReference>
<dbReference type="GO" id="GO:1902000">
    <property type="term" value="P:homogentisate catabolic process"/>
    <property type="evidence" value="ECO:0007669"/>
    <property type="project" value="TreeGrafter"/>
</dbReference>
<dbReference type="SUPFAM" id="SSF48264">
    <property type="entry name" value="Cytochrome P450"/>
    <property type="match status" value="1"/>
</dbReference>
<evidence type="ECO:0000256" key="12">
    <source>
        <dbReference type="ARBA" id="ARBA00022878"/>
    </source>
</evidence>
<evidence type="ECO:0000256" key="3">
    <source>
        <dbReference type="ARBA" id="ARBA00004782"/>
    </source>
</evidence>
<dbReference type="SUPFAM" id="SSF63433">
    <property type="entry name" value="Fumarylacetoacetate hydrolase, FAH, N-terminal domain"/>
    <property type="match status" value="1"/>
</dbReference>
<feature type="binding site" description="axial binding residue" evidence="18">
    <location>
        <position position="850"/>
    </location>
    <ligand>
        <name>heme</name>
        <dbReference type="ChEBI" id="CHEBI:30413"/>
    </ligand>
    <ligandPart>
        <name>Fe</name>
        <dbReference type="ChEBI" id="CHEBI:18248"/>
    </ligandPart>
</feature>
<gene>
    <name evidence="24" type="ORF">GT037_005216</name>
</gene>
<comment type="similarity">
    <text evidence="4">Belongs to the FAH family.</text>
</comment>
<dbReference type="GO" id="GO:0005506">
    <property type="term" value="F:iron ion binding"/>
    <property type="evidence" value="ECO:0007669"/>
    <property type="project" value="InterPro"/>
</dbReference>
<dbReference type="InterPro" id="IPR011234">
    <property type="entry name" value="Fumarylacetoacetase-like_C"/>
</dbReference>
<evidence type="ECO:0000256" key="17">
    <source>
        <dbReference type="ARBA" id="ARBA00060591"/>
    </source>
</evidence>
<dbReference type="FunFam" id="1.10.630.10:FF:000072">
    <property type="entry name" value="3-hydroxyphenylacetate 6 hydroxylase"/>
    <property type="match status" value="1"/>
</dbReference>
<evidence type="ECO:0000256" key="9">
    <source>
        <dbReference type="ARBA" id="ARBA00022801"/>
    </source>
</evidence>
<keyword evidence="16" id="KW-0585">Phenylalanine catabolism</keyword>
<comment type="cofactor">
    <cofactor evidence="18">
        <name>heme</name>
        <dbReference type="ChEBI" id="CHEBI:30413"/>
    </cofactor>
</comment>
<dbReference type="GO" id="GO:0004497">
    <property type="term" value="F:monooxygenase activity"/>
    <property type="evidence" value="ECO:0007669"/>
    <property type="project" value="UniProtKB-KW"/>
</dbReference>
<protein>
    <recommendedName>
        <fullName evidence="6">fumarylacetoacetase</fullName>
        <ecNumber evidence="6">3.7.1.2</ecNumber>
    </recommendedName>
</protein>
<dbReference type="InterPro" id="IPR036663">
    <property type="entry name" value="Fumarylacetoacetase_C_sf"/>
</dbReference>
<keyword evidence="8 18" id="KW-0479">Metal-binding</keyword>
<evidence type="ECO:0000256" key="4">
    <source>
        <dbReference type="ARBA" id="ARBA00010211"/>
    </source>
</evidence>
<dbReference type="InterPro" id="IPR005959">
    <property type="entry name" value="Fumarylacetoacetase"/>
</dbReference>
<name>A0A8H7EFT1_9PLEO</name>
<dbReference type="GeneID" id="62203441"/>
<organism evidence="24 25">
    <name type="scientific">Alternaria burnsii</name>
    <dbReference type="NCBI Taxonomy" id="1187904"/>
    <lineage>
        <taxon>Eukaryota</taxon>
        <taxon>Fungi</taxon>
        <taxon>Dikarya</taxon>
        <taxon>Ascomycota</taxon>
        <taxon>Pezizomycotina</taxon>
        <taxon>Dothideomycetes</taxon>
        <taxon>Pleosporomycetidae</taxon>
        <taxon>Pleosporales</taxon>
        <taxon>Pleosporineae</taxon>
        <taxon>Pleosporaceae</taxon>
        <taxon>Alternaria</taxon>
        <taxon>Alternaria sect. Alternaria</taxon>
    </lineage>
</organism>
<evidence type="ECO:0000256" key="5">
    <source>
        <dbReference type="ARBA" id="ARBA00010617"/>
    </source>
</evidence>
<comment type="pathway">
    <text evidence="3">Amino-acid degradation; L-phenylalanine degradation; acetoacetate and fumarate from L-phenylalanine: step 6/6.</text>
</comment>
<feature type="binding site" evidence="20">
    <location>
        <position position="138"/>
    </location>
    <ligand>
        <name>substrate</name>
    </ligand>
</feature>
<feature type="domain" description="Fumarylacetoacetase N-terminal" evidence="23">
    <location>
        <begin position="19"/>
        <end position="128"/>
    </location>
</feature>
<evidence type="ECO:0000256" key="11">
    <source>
        <dbReference type="ARBA" id="ARBA00022842"/>
    </source>
</evidence>
<evidence type="ECO:0000256" key="20">
    <source>
        <dbReference type="PIRSR" id="PIRSR605959-2"/>
    </source>
</evidence>
<dbReference type="GO" id="GO:0016705">
    <property type="term" value="F:oxidoreductase activity, acting on paired donors, with incorporation or reduction of molecular oxygen"/>
    <property type="evidence" value="ECO:0007669"/>
    <property type="project" value="InterPro"/>
</dbReference>
<dbReference type="AlphaFoldDB" id="A0A8H7EFT1"/>
<dbReference type="PANTHER" id="PTHR43069">
    <property type="entry name" value="FUMARYLACETOACETASE"/>
    <property type="match status" value="1"/>
</dbReference>
<comment type="pathway">
    <text evidence="17">Aromatic compound metabolism; phenylacetate degradation.</text>
</comment>
<comment type="cofactor">
    <cofactor evidence="1 21">
        <name>Ca(2+)</name>
        <dbReference type="ChEBI" id="CHEBI:29108"/>
    </cofactor>
</comment>
<feature type="binding site" evidence="21">
    <location>
        <position position="246"/>
    </location>
    <ligand>
        <name>Ca(2+)</name>
        <dbReference type="ChEBI" id="CHEBI:29108"/>
    </ligand>
</feature>
<dbReference type="Gene3D" id="2.30.30.230">
    <property type="entry name" value="Fumarylacetoacetase, N-terminal domain"/>
    <property type="match status" value="1"/>
</dbReference>
<keyword evidence="15" id="KW-0503">Monooxygenase</keyword>
<keyword evidence="25" id="KW-1185">Reference proteome</keyword>
<dbReference type="RefSeq" id="XP_038787213.1">
    <property type="nucleotide sequence ID" value="XM_038930263.1"/>
</dbReference>
<sequence length="931" mass="103825">MASLRSWFSIPRGSHFSLANIPFGVISTASSKSPRVAVAIGDHALDLEVFAANNGFLGLSTIQPHQAVFSQSSLNAFAALGRPIHSVVRKYIQGVFSVDTTYPDVLKNNVALQKQALIPLKEIKAHLPFKIGDYTDFFAGMNHAYNCGVIFRGPQNALQPNYKHLPVGYHGRASSVVPSGTPIRRPNGQILLDPTAEKKVPAFSPCKKLDIELELGAFVCGSNEQGVPIPIEKAEENLFGIVLMNDWSARDIQAWEYVPLGPFNAKNFGTTISTWVVLADALEQFKIKGLDNDSEVLPYLKEKSEKSVYDINLEVDVKTASGNTTTISKVNARNLLWSFPQMLTHHTITGCPFQPGDLLGSGTISGNSPAEYGSFLEQSNNGKETIALEGGEKRTFLEDGDEITIRGTLSFSNIMTIPIYIAGVAVLGFFLYKLLYGTDTPHIEGLPEVPGLPLFGSLYELGTNHAKVAQGWAKKYGPVFQVRMGNRRIVFANSFDSVRHLWITNQSAMISRPMLHTFHKVVSSSQGFTIGTSPWDESCKNRRKAAATALNRPAVQSYMPLIDLESTVSIKELLHDSKGGEIDIDPRAYWQRYALNTSLTLNYGYRIDGNKDAPLLQEIVDVERGVGNFRSTSNNWQDYVPLLRLFPSQSNEAISFRKRRDVYMDRLLNTLTEKIEKGTDKPCITGNILKDPEAKLNRAEIKSICLTMVSAGLDTVPGNLIMGIAYLATPKGQKIQRRAYEEIMKVYPNNDAWERCLHEEKIPYITALYKEILRYWTVIPICLPRVSIKDIEWNGVNIPAGTTFYMNAYAADYDAEHFKNPQEFDPERYLDVPDGAGTPHYGYGAGSRMCVGSHLANRELFTAFVRLISAFEFTPPVDPRDEPVMDCLEANAIPTSLTMEPKYFKVGFKPRNRKLLDQWIKESEERTKELM</sequence>
<keyword evidence="13" id="KW-0560">Oxidoreductase</keyword>
<evidence type="ECO:0000256" key="14">
    <source>
        <dbReference type="ARBA" id="ARBA00023004"/>
    </source>
</evidence>
<evidence type="ECO:0000256" key="2">
    <source>
        <dbReference type="ARBA" id="ARBA00001946"/>
    </source>
</evidence>
<dbReference type="InterPro" id="IPR015377">
    <property type="entry name" value="Fumarylacetoacetase_N"/>
</dbReference>
<dbReference type="GO" id="GO:0020037">
    <property type="term" value="F:heme binding"/>
    <property type="evidence" value="ECO:0007669"/>
    <property type="project" value="InterPro"/>
</dbReference>
<keyword evidence="10 21" id="KW-0106">Calcium</keyword>
<dbReference type="Pfam" id="PF00067">
    <property type="entry name" value="p450"/>
    <property type="match status" value="1"/>
</dbReference>
<dbReference type="Gene3D" id="3.90.850.10">
    <property type="entry name" value="Fumarylacetoacetase-like, C-terminal domain"/>
    <property type="match status" value="1"/>
</dbReference>
<dbReference type="UniPathway" id="UPA00139">
    <property type="reaction ID" value="UER00341"/>
</dbReference>
<comment type="similarity">
    <text evidence="5">Belongs to the cytochrome P450 family.</text>
</comment>
<evidence type="ECO:0000259" key="23">
    <source>
        <dbReference type="Pfam" id="PF09298"/>
    </source>
</evidence>
<evidence type="ECO:0000256" key="16">
    <source>
        <dbReference type="ARBA" id="ARBA00023232"/>
    </source>
</evidence>
<keyword evidence="12" id="KW-0828">Tyrosine catabolism</keyword>
<evidence type="ECO:0000256" key="10">
    <source>
        <dbReference type="ARBA" id="ARBA00022837"/>
    </source>
</evidence>
<dbReference type="InterPro" id="IPR001128">
    <property type="entry name" value="Cyt_P450"/>
</dbReference>
<dbReference type="InterPro" id="IPR036462">
    <property type="entry name" value="Fumarylacetoacetase_N_sf"/>
</dbReference>
<dbReference type="GO" id="GO:0004334">
    <property type="term" value="F:fumarylacetoacetase activity"/>
    <property type="evidence" value="ECO:0007669"/>
    <property type="project" value="UniProtKB-EC"/>
</dbReference>
<dbReference type="EMBL" id="JAAABM010000006">
    <property type="protein sequence ID" value="KAF7677004.1"/>
    <property type="molecule type" value="Genomic_DNA"/>
</dbReference>
<dbReference type="InterPro" id="IPR036396">
    <property type="entry name" value="Cyt_P450_sf"/>
</dbReference>
<dbReference type="PRINTS" id="PR00385">
    <property type="entry name" value="P450"/>
</dbReference>
<evidence type="ECO:0000256" key="15">
    <source>
        <dbReference type="ARBA" id="ARBA00023033"/>
    </source>
</evidence>
<reference evidence="24" key="2">
    <citation type="submission" date="2020-08" db="EMBL/GenBank/DDBJ databases">
        <title>Draft Genome Sequence of Cumin Blight Pathogen Alternaria burnsii.</title>
        <authorList>
            <person name="Feng Z."/>
        </authorList>
    </citation>
    <scope>NUCLEOTIDE SEQUENCE</scope>
    <source>
        <strain evidence="24">CBS107.38</strain>
    </source>
</reference>
<comment type="caution">
    <text evidence="24">The sequence shown here is derived from an EMBL/GenBank/DDBJ whole genome shotgun (WGS) entry which is preliminary data.</text>
</comment>
<feature type="binding site" evidence="20">
    <location>
        <position position="152"/>
    </location>
    <ligand>
        <name>substrate</name>
    </ligand>
</feature>
<evidence type="ECO:0000256" key="19">
    <source>
        <dbReference type="PIRSR" id="PIRSR605959-1"/>
    </source>
</evidence>
<feature type="binding site" evidence="21">
    <location>
        <position position="214"/>
    </location>
    <ligand>
        <name>Ca(2+)</name>
        <dbReference type="ChEBI" id="CHEBI:29108"/>
    </ligand>
</feature>
<evidence type="ECO:0000256" key="21">
    <source>
        <dbReference type="PIRSR" id="PIRSR605959-3"/>
    </source>
</evidence>
<keyword evidence="7 18" id="KW-0349">Heme</keyword>
<evidence type="ECO:0000256" key="13">
    <source>
        <dbReference type="ARBA" id="ARBA00023002"/>
    </source>
</evidence>
<reference evidence="24" key="1">
    <citation type="submission" date="2020-01" db="EMBL/GenBank/DDBJ databases">
        <authorList>
            <person name="Feng Z.H.Z."/>
        </authorList>
    </citation>
    <scope>NUCLEOTIDE SEQUENCE</scope>
    <source>
        <strain evidence="24">CBS107.38</strain>
    </source>
</reference>
<evidence type="ECO:0000313" key="24">
    <source>
        <dbReference type="EMBL" id="KAF7677004.1"/>
    </source>
</evidence>
<comment type="cofactor">
    <cofactor evidence="2 21">
        <name>Mg(2+)</name>
        <dbReference type="ChEBI" id="CHEBI:18420"/>
    </cofactor>
</comment>